<feature type="transmembrane region" description="Helical" evidence="11">
    <location>
        <begin position="252"/>
        <end position="278"/>
    </location>
</feature>
<feature type="transmembrane region" description="Helical" evidence="11">
    <location>
        <begin position="429"/>
        <end position="452"/>
    </location>
</feature>
<evidence type="ECO:0000256" key="9">
    <source>
        <dbReference type="ARBA" id="ARBA00022989"/>
    </source>
</evidence>
<dbReference type="Gene3D" id="3.40.50.300">
    <property type="entry name" value="P-loop containing nucleotide triphosphate hydrolases"/>
    <property type="match status" value="1"/>
</dbReference>
<dbReference type="Pfam" id="PF00005">
    <property type="entry name" value="ABC_tran"/>
    <property type="match status" value="1"/>
</dbReference>
<dbReference type="GO" id="GO:0015421">
    <property type="term" value="F:ABC-type oligopeptide transporter activity"/>
    <property type="evidence" value="ECO:0007669"/>
    <property type="project" value="TreeGrafter"/>
</dbReference>
<dbReference type="PIRSF" id="PIRSF002773">
    <property type="entry name" value="ABC_prm/ATPase_B"/>
    <property type="match status" value="1"/>
</dbReference>
<keyword evidence="10 11" id="KW-0472">Membrane</keyword>
<keyword evidence="5" id="KW-0547">Nucleotide-binding</keyword>
<evidence type="ECO:0000256" key="10">
    <source>
        <dbReference type="ARBA" id="ARBA00023136"/>
    </source>
</evidence>
<feature type="transmembrane region" description="Helical" evidence="11">
    <location>
        <begin position="351"/>
        <end position="370"/>
    </location>
</feature>
<dbReference type="SUPFAM" id="SSF52540">
    <property type="entry name" value="P-loop containing nucleoside triphosphate hydrolases"/>
    <property type="match status" value="1"/>
</dbReference>
<dbReference type="AlphaFoldDB" id="E4XDS8"/>
<dbReference type="FunFam" id="3.40.50.300:FF:000140">
    <property type="entry name" value="Lipid A export ATP-binding/permease protein MsbA"/>
    <property type="match status" value="1"/>
</dbReference>
<keyword evidence="9 11" id="KW-1133">Transmembrane helix</keyword>
<dbReference type="OrthoDB" id="6500128at2759"/>
<feature type="transmembrane region" description="Helical" evidence="11">
    <location>
        <begin position="16"/>
        <end position="35"/>
    </location>
</feature>
<keyword evidence="6" id="KW-0067">ATP-binding</keyword>
<dbReference type="Gene3D" id="1.20.1560.10">
    <property type="entry name" value="ABC transporter type 1, transmembrane domain"/>
    <property type="match status" value="1"/>
</dbReference>
<dbReference type="Pfam" id="PF00664">
    <property type="entry name" value="ABC_membrane"/>
    <property type="match status" value="1"/>
</dbReference>
<feature type="transmembrane region" description="Helical" evidence="11">
    <location>
        <begin position="92"/>
        <end position="111"/>
    </location>
</feature>
<dbReference type="EMBL" id="FN653040">
    <property type="protein sequence ID" value="CBY19317.1"/>
    <property type="molecule type" value="Genomic_DNA"/>
</dbReference>
<proteinExistence type="inferred from homology"/>
<feature type="domain" description="ABC transmembrane type-1" evidence="13">
    <location>
        <begin position="212"/>
        <end position="494"/>
    </location>
</feature>
<keyword evidence="7" id="KW-0571">Peptide transport</keyword>
<reference evidence="14" key="1">
    <citation type="journal article" date="2010" name="Science">
        <title>Plasticity of animal genome architecture unmasked by rapid evolution of a pelagic tunicate.</title>
        <authorList>
            <person name="Denoeud F."/>
            <person name="Henriet S."/>
            <person name="Mungpakdee S."/>
            <person name="Aury J.M."/>
            <person name="Da Silva C."/>
            <person name="Brinkmann H."/>
            <person name="Mikhaleva J."/>
            <person name="Olsen L.C."/>
            <person name="Jubin C."/>
            <person name="Canestro C."/>
            <person name="Bouquet J.M."/>
            <person name="Danks G."/>
            <person name="Poulain J."/>
            <person name="Campsteijn C."/>
            <person name="Adamski M."/>
            <person name="Cross I."/>
            <person name="Yadetie F."/>
            <person name="Muffato M."/>
            <person name="Louis A."/>
            <person name="Butcher S."/>
            <person name="Tsagkogeorga G."/>
            <person name="Konrad A."/>
            <person name="Singh S."/>
            <person name="Jensen M.F."/>
            <person name="Cong E.H."/>
            <person name="Eikeseth-Otteraa H."/>
            <person name="Noel B."/>
            <person name="Anthouard V."/>
            <person name="Porcel B.M."/>
            <person name="Kachouri-Lafond R."/>
            <person name="Nishino A."/>
            <person name="Ugolini M."/>
            <person name="Chourrout P."/>
            <person name="Nishida H."/>
            <person name="Aasland R."/>
            <person name="Huzurbazar S."/>
            <person name="Westhof E."/>
            <person name="Delsuc F."/>
            <person name="Lehrach H."/>
            <person name="Reinhardt R."/>
            <person name="Weissenbach J."/>
            <person name="Roy S.W."/>
            <person name="Artiguenave F."/>
            <person name="Postlethwait J.H."/>
            <person name="Manak J.R."/>
            <person name="Thompson E.M."/>
            <person name="Jaillon O."/>
            <person name="Du Pasquier L."/>
            <person name="Boudinot P."/>
            <person name="Liberles D.A."/>
            <person name="Volff J.N."/>
            <person name="Philippe H."/>
            <person name="Lenhard B."/>
            <person name="Roest Crollius H."/>
            <person name="Wincker P."/>
            <person name="Chourrout D."/>
        </authorList>
    </citation>
    <scope>NUCLEOTIDE SEQUENCE [LARGE SCALE GENOMIC DNA]</scope>
</reference>
<feature type="domain" description="ABC transporter" evidence="12">
    <location>
        <begin position="528"/>
        <end position="768"/>
    </location>
</feature>
<feature type="transmembrane region" description="Helical" evidence="11">
    <location>
        <begin position="60"/>
        <end position="80"/>
    </location>
</feature>
<evidence type="ECO:0000256" key="5">
    <source>
        <dbReference type="ARBA" id="ARBA00022741"/>
    </source>
</evidence>
<dbReference type="GO" id="GO:0012505">
    <property type="term" value="C:endomembrane system"/>
    <property type="evidence" value="ECO:0007669"/>
    <property type="project" value="UniProtKB-SubCell"/>
</dbReference>
<dbReference type="FunFam" id="1.20.1560.10:FF:000215">
    <property type="entry name" value="ABC transporter B family member 4"/>
    <property type="match status" value="1"/>
</dbReference>
<dbReference type="InterPro" id="IPR030254">
    <property type="entry name" value="ABCB9_6-TMD"/>
</dbReference>
<evidence type="ECO:0000256" key="3">
    <source>
        <dbReference type="ARBA" id="ARBA00022448"/>
    </source>
</evidence>
<keyword evidence="8" id="KW-1278">Translocase</keyword>
<dbReference type="InterPro" id="IPR017871">
    <property type="entry name" value="ABC_transporter-like_CS"/>
</dbReference>
<dbReference type="PROSITE" id="PS50893">
    <property type="entry name" value="ABC_TRANSPORTER_2"/>
    <property type="match status" value="1"/>
</dbReference>
<dbReference type="InParanoid" id="E4XDS8"/>
<dbReference type="GO" id="GO:0005524">
    <property type="term" value="F:ATP binding"/>
    <property type="evidence" value="ECO:0007669"/>
    <property type="project" value="UniProtKB-KW"/>
</dbReference>
<keyword evidence="3" id="KW-0813">Transport</keyword>
<evidence type="ECO:0000256" key="7">
    <source>
        <dbReference type="ARBA" id="ARBA00022856"/>
    </source>
</evidence>
<evidence type="ECO:0000313" key="14">
    <source>
        <dbReference type="EMBL" id="CBY19317.1"/>
    </source>
</evidence>
<dbReference type="InterPro" id="IPR027417">
    <property type="entry name" value="P-loop_NTPase"/>
</dbReference>
<evidence type="ECO:0000259" key="12">
    <source>
        <dbReference type="PROSITE" id="PS50893"/>
    </source>
</evidence>
<dbReference type="InterPro" id="IPR003593">
    <property type="entry name" value="AAA+_ATPase"/>
</dbReference>
<dbReference type="InterPro" id="IPR011527">
    <property type="entry name" value="ABC1_TM_dom"/>
</dbReference>
<evidence type="ECO:0000259" key="13">
    <source>
        <dbReference type="PROSITE" id="PS50929"/>
    </source>
</evidence>
<dbReference type="SUPFAM" id="SSF90123">
    <property type="entry name" value="ABC transporter transmembrane region"/>
    <property type="match status" value="1"/>
</dbReference>
<protein>
    <submittedName>
        <fullName evidence="14">Uncharacterized protein</fullName>
    </submittedName>
</protein>
<dbReference type="InterPro" id="IPR039421">
    <property type="entry name" value="Type_1_exporter"/>
</dbReference>
<evidence type="ECO:0000256" key="4">
    <source>
        <dbReference type="ARBA" id="ARBA00022692"/>
    </source>
</evidence>
<name>E4XDS8_OIKDI</name>
<evidence type="ECO:0000256" key="11">
    <source>
        <dbReference type="SAM" id="Phobius"/>
    </source>
</evidence>
<dbReference type="PROSITE" id="PS50929">
    <property type="entry name" value="ABC_TM1F"/>
    <property type="match status" value="1"/>
</dbReference>
<dbReference type="CDD" id="cd18784">
    <property type="entry name" value="ABC_6TM_ABCB9_like"/>
    <property type="match status" value="1"/>
</dbReference>
<dbReference type="InterPro" id="IPR003439">
    <property type="entry name" value="ABC_transporter-like_ATP-bd"/>
</dbReference>
<accession>E4XDS8</accession>
<dbReference type="GO" id="GO:0005765">
    <property type="term" value="C:lysosomal membrane"/>
    <property type="evidence" value="ECO:0007669"/>
    <property type="project" value="InterPro"/>
</dbReference>
<evidence type="ECO:0000256" key="2">
    <source>
        <dbReference type="ARBA" id="ARBA00006493"/>
    </source>
</evidence>
<comment type="subcellular location">
    <subcellularLocation>
        <location evidence="1">Endomembrane system</location>
        <topology evidence="1">Multi-pass membrane protein</topology>
    </subcellularLocation>
</comment>
<feature type="transmembrane region" description="Helical" evidence="11">
    <location>
        <begin position="327"/>
        <end position="345"/>
    </location>
</feature>
<comment type="similarity">
    <text evidence="2">Belongs to the ABC transporter superfamily. ABCB family. MHC peptide exporter (TC 3.A.1.209) subfamily.</text>
</comment>
<dbReference type="PANTHER" id="PTHR43394">
    <property type="entry name" value="ATP-DEPENDENT PERMEASE MDL1, MITOCHONDRIAL"/>
    <property type="match status" value="1"/>
</dbReference>
<feature type="transmembrane region" description="Helical" evidence="11">
    <location>
        <begin position="208"/>
        <end position="232"/>
    </location>
</feature>
<dbReference type="InterPro" id="IPR036640">
    <property type="entry name" value="ABC1_TM_sf"/>
</dbReference>
<organism evidence="14">
    <name type="scientific">Oikopleura dioica</name>
    <name type="common">Tunicate</name>
    <dbReference type="NCBI Taxonomy" id="34765"/>
    <lineage>
        <taxon>Eukaryota</taxon>
        <taxon>Metazoa</taxon>
        <taxon>Chordata</taxon>
        <taxon>Tunicata</taxon>
        <taxon>Appendicularia</taxon>
        <taxon>Copelata</taxon>
        <taxon>Oikopleuridae</taxon>
        <taxon>Oikopleura</taxon>
    </lineage>
</organism>
<dbReference type="Proteomes" id="UP000001307">
    <property type="component" value="Unassembled WGS sequence"/>
</dbReference>
<evidence type="ECO:0000256" key="1">
    <source>
        <dbReference type="ARBA" id="ARBA00004127"/>
    </source>
</evidence>
<evidence type="ECO:0000256" key="8">
    <source>
        <dbReference type="ARBA" id="ARBA00022967"/>
    </source>
</evidence>
<dbReference type="GO" id="GO:0016887">
    <property type="term" value="F:ATP hydrolysis activity"/>
    <property type="evidence" value="ECO:0007669"/>
    <property type="project" value="InterPro"/>
</dbReference>
<dbReference type="GO" id="GO:0015440">
    <property type="term" value="F:ABC-type peptide transporter activity"/>
    <property type="evidence" value="ECO:0007669"/>
    <property type="project" value="InterPro"/>
</dbReference>
<keyword evidence="7" id="KW-0653">Protein transport</keyword>
<keyword evidence="4 11" id="KW-0812">Transmembrane</keyword>
<evidence type="ECO:0000313" key="15">
    <source>
        <dbReference type="Proteomes" id="UP000001307"/>
    </source>
</evidence>
<gene>
    <name evidence="14" type="ORF">GSOID_T00008326001</name>
</gene>
<evidence type="ECO:0000256" key="6">
    <source>
        <dbReference type="ARBA" id="ARBA00022840"/>
    </source>
</evidence>
<dbReference type="SMART" id="SM00382">
    <property type="entry name" value="AAA"/>
    <property type="match status" value="1"/>
</dbReference>
<dbReference type="PROSITE" id="PS00211">
    <property type="entry name" value="ABC_TRANSPORTER_1"/>
    <property type="match status" value="1"/>
</dbReference>
<keyword evidence="15" id="KW-1185">Reference proteome</keyword>
<sequence length="810" mass="89793">MFCCQSQVVKSKSIHAFLGALSISTSLYSLLRFGFFDECRVKDHDEHVLVWDLNTDMTDIALGLLLLGFINLGVVVGVWKSKSSSSVEKYKMSLSTIFGAFGMYFLIKILLLCESDESAWRSPCVKTREQWWTLFYAGLFITLTSMTVPWFSGTPDDGSADANANDTEPLITGEEEEEGELKTQFAWKRKYGACEAIGRLLSEACPDLHVIILAFVALFIAAGSDLFNPWFIGKIINDIVVNKDAESFKRNIFIIILVTISTGIATGCRSGLFTLVMARMTLRLRTKLFRQVIKQETSFFDSVRTGDITNRFSADCSKMVDTLSLNINIFLRSMVTIFGSIFLMVKLSWELSLLTIIGLPFGFILGRYYGHMWRVLQEKIQDTLADAGSCAEEAFGNIRTVRSFANEEGEANVYEEKCQLVYSWMRTKAWYMGGYMSGNILISNGLAAATLWYGGHLILEERISGETLIPFVLYQLSLGNAIGSVGAVYTGLMEAVGSAERVFQLMDRQAAIDISEGEHSPAKIDGHIEFKNVKFSYPTRPKQPVLQGLTFTAPKGKITALVGSSGGGKSSIVSLITRLYEKNDGEILLDGVDVRKYSHESLHRLVTVVQQEPVLFARSIQKNILYGPFEVDDVDEAIEKATKMASAHEFILNMADKFDTQCGEKGQQLSGGQKQRIAIARSLVRKPCVLILDEATSALDAASEKIVQSALDRIQQEANMTIILIAHRLSTVKNADQIVVIKEGNVVEIGNHDELMTKNDHYARLVAAQVSEGSQSSPQKTVIKEKVVYKRVVTNSSSQKDYDISPGTSA</sequence>
<dbReference type="PANTHER" id="PTHR43394:SF19">
    <property type="entry name" value="ABC TRANSPORTER B FAMILY"/>
    <property type="match status" value="1"/>
</dbReference>
<feature type="transmembrane region" description="Helical" evidence="11">
    <location>
        <begin position="131"/>
        <end position="151"/>
    </location>
</feature>